<reference evidence="1" key="1">
    <citation type="journal article" date="2015" name="Nature">
        <title>Complex archaea that bridge the gap between prokaryotes and eukaryotes.</title>
        <authorList>
            <person name="Spang A."/>
            <person name="Saw J.H."/>
            <person name="Jorgensen S.L."/>
            <person name="Zaremba-Niedzwiedzka K."/>
            <person name="Martijn J."/>
            <person name="Lind A.E."/>
            <person name="van Eijk R."/>
            <person name="Schleper C."/>
            <person name="Guy L."/>
            <person name="Ettema T.J."/>
        </authorList>
    </citation>
    <scope>NUCLEOTIDE SEQUENCE</scope>
</reference>
<gene>
    <name evidence="1" type="ORF">LCGC14_0844440</name>
</gene>
<name>A0A0F9PC73_9ZZZZ</name>
<dbReference type="EMBL" id="LAZR01002490">
    <property type="protein sequence ID" value="KKN29415.1"/>
    <property type="molecule type" value="Genomic_DNA"/>
</dbReference>
<comment type="caution">
    <text evidence="1">The sequence shown here is derived from an EMBL/GenBank/DDBJ whole genome shotgun (WGS) entry which is preliminary data.</text>
</comment>
<organism evidence="1">
    <name type="scientific">marine sediment metagenome</name>
    <dbReference type="NCBI Taxonomy" id="412755"/>
    <lineage>
        <taxon>unclassified sequences</taxon>
        <taxon>metagenomes</taxon>
        <taxon>ecological metagenomes</taxon>
    </lineage>
</organism>
<accession>A0A0F9PC73</accession>
<protein>
    <submittedName>
        <fullName evidence="1">Uncharacterized protein</fullName>
    </submittedName>
</protein>
<evidence type="ECO:0000313" key="1">
    <source>
        <dbReference type="EMBL" id="KKN29415.1"/>
    </source>
</evidence>
<dbReference type="AlphaFoldDB" id="A0A0F9PC73"/>
<sequence length="81" mass="9448">MGLKRHEDKPWEWIDNKCFANKYPPQPELPDCDGVMVLKDLEIKPGSFDMISEDGQTIPIHKDPYLEKIWVCNQCGFILIE</sequence>
<proteinExistence type="predicted"/>